<dbReference type="HOGENOM" id="CLU_2329291_0_0_6"/>
<dbReference type="Proteomes" id="UP000001485">
    <property type="component" value="Chromosome"/>
</dbReference>
<gene>
    <name evidence="1" type="ordered locus">NT01EI_1785</name>
</gene>
<dbReference type="EMBL" id="CP001600">
    <property type="protein sequence ID" value="ACR68964.1"/>
    <property type="molecule type" value="Genomic_DNA"/>
</dbReference>
<dbReference type="AlphaFoldDB" id="C5BFK1"/>
<evidence type="ECO:0000313" key="1">
    <source>
        <dbReference type="EMBL" id="ACR68964.1"/>
    </source>
</evidence>
<reference evidence="2" key="1">
    <citation type="submission" date="2009-03" db="EMBL/GenBank/DDBJ databases">
        <title>Complete genome sequence of Edwardsiella ictaluri 93-146.</title>
        <authorList>
            <person name="Williams M.L."/>
            <person name="Gillaspy A.F."/>
            <person name="Dyer D.W."/>
            <person name="Thune R.L."/>
            <person name="Waldbieser G.C."/>
            <person name="Schuster S.C."/>
            <person name="Gipson J."/>
            <person name="Zaitshik J."/>
            <person name="Landry C."/>
            <person name="Lawrence M.L."/>
        </authorList>
    </citation>
    <scope>NUCLEOTIDE SEQUENCE [LARGE SCALE GENOMIC DNA]</scope>
    <source>
        <strain evidence="2">93-146</strain>
    </source>
</reference>
<reference evidence="1 2" key="2">
    <citation type="journal article" date="2012" name="J. Bacteriol.">
        <title>Genome Sequence of Edwardsiella ictaluri 93-146, a Strain Associated with a Natural Channel Catfish Outbreak of Enteric Septicemia of Catfish.</title>
        <authorList>
            <person name="Williams M.L."/>
            <person name="Gillaspy A.F."/>
            <person name="Dyer D.W."/>
            <person name="Thune R.L."/>
            <person name="Waldbieser G.C."/>
            <person name="Schuster S.C."/>
            <person name="Gipson J."/>
            <person name="Zaitshik J."/>
            <person name="Landry C."/>
            <person name="Banes M.M."/>
            <person name="Lawrence M.L."/>
        </authorList>
    </citation>
    <scope>NUCLEOTIDE SEQUENCE [LARGE SCALE GENOMIC DNA]</scope>
    <source>
        <strain evidence="1 2">93-146</strain>
    </source>
</reference>
<accession>C5BFK1</accession>
<dbReference type="Gene3D" id="3.10.129.10">
    <property type="entry name" value="Hotdog Thioesterase"/>
    <property type="match status" value="1"/>
</dbReference>
<proteinExistence type="predicted"/>
<sequence>MEEVSCIAAPRFCRKRLMKVSTERINFSILFPFVRLDGRVTRVGRTSLTVSVAIFLEEMYREGQEAVINSQFNFVVAYDDGRPCYCLINYSPDTSTNR</sequence>
<dbReference type="SUPFAM" id="SSF54637">
    <property type="entry name" value="Thioesterase/thiol ester dehydrase-isomerase"/>
    <property type="match status" value="1"/>
</dbReference>
<dbReference type="KEGG" id="eic:NT01EI_1785"/>
<protein>
    <submittedName>
        <fullName evidence="1">Uncharacterized protein</fullName>
    </submittedName>
</protein>
<evidence type="ECO:0000313" key="2">
    <source>
        <dbReference type="Proteomes" id="UP000001485"/>
    </source>
</evidence>
<name>C5BFK1_EDWI9</name>
<organism evidence="1 2">
    <name type="scientific">Edwardsiella ictaluri (strain 93-146)</name>
    <dbReference type="NCBI Taxonomy" id="634503"/>
    <lineage>
        <taxon>Bacteria</taxon>
        <taxon>Pseudomonadati</taxon>
        <taxon>Pseudomonadota</taxon>
        <taxon>Gammaproteobacteria</taxon>
        <taxon>Enterobacterales</taxon>
        <taxon>Hafniaceae</taxon>
        <taxon>Edwardsiella</taxon>
    </lineage>
</organism>
<dbReference type="InterPro" id="IPR029069">
    <property type="entry name" value="HotDog_dom_sf"/>
</dbReference>